<dbReference type="AlphaFoldDB" id="A0AAD4D060"/>
<protein>
    <submittedName>
        <fullName evidence="1">Uncharacterized protein</fullName>
    </submittedName>
</protein>
<evidence type="ECO:0000313" key="1">
    <source>
        <dbReference type="EMBL" id="KAG0249678.1"/>
    </source>
</evidence>
<evidence type="ECO:0000313" key="2">
    <source>
        <dbReference type="Proteomes" id="UP001194580"/>
    </source>
</evidence>
<name>A0AAD4D060_9FUNG</name>
<keyword evidence="2" id="KW-1185">Reference proteome</keyword>
<proteinExistence type="predicted"/>
<organism evidence="1 2">
    <name type="scientific">Linnemannia exigua</name>
    <dbReference type="NCBI Taxonomy" id="604196"/>
    <lineage>
        <taxon>Eukaryota</taxon>
        <taxon>Fungi</taxon>
        <taxon>Fungi incertae sedis</taxon>
        <taxon>Mucoromycota</taxon>
        <taxon>Mortierellomycotina</taxon>
        <taxon>Mortierellomycetes</taxon>
        <taxon>Mortierellales</taxon>
        <taxon>Mortierellaceae</taxon>
        <taxon>Linnemannia</taxon>
    </lineage>
</organism>
<comment type="caution">
    <text evidence="1">The sequence shown here is derived from an EMBL/GenBank/DDBJ whole genome shotgun (WGS) entry which is preliminary data.</text>
</comment>
<accession>A0AAD4D060</accession>
<reference evidence="1" key="1">
    <citation type="journal article" date="2020" name="Fungal Divers.">
        <title>Resolving the Mortierellaceae phylogeny through synthesis of multi-gene phylogenetics and phylogenomics.</title>
        <authorList>
            <person name="Vandepol N."/>
            <person name="Liber J."/>
            <person name="Desiro A."/>
            <person name="Na H."/>
            <person name="Kennedy M."/>
            <person name="Barry K."/>
            <person name="Grigoriev I.V."/>
            <person name="Miller A.N."/>
            <person name="O'Donnell K."/>
            <person name="Stajich J.E."/>
            <person name="Bonito G."/>
        </authorList>
    </citation>
    <scope>NUCLEOTIDE SEQUENCE</scope>
    <source>
        <strain evidence="1">NRRL 28262</strain>
    </source>
</reference>
<dbReference type="EMBL" id="JAAAIL010003648">
    <property type="protein sequence ID" value="KAG0249678.1"/>
    <property type="molecule type" value="Genomic_DNA"/>
</dbReference>
<dbReference type="Proteomes" id="UP001194580">
    <property type="component" value="Unassembled WGS sequence"/>
</dbReference>
<feature type="non-terminal residue" evidence="1">
    <location>
        <position position="66"/>
    </location>
</feature>
<sequence>MEPQLGKPELGPSQSTVMDALTKRAEFMAVAELKRLGYRVCVTEINDLAKFCLSAQLCEFDHKLAL</sequence>
<gene>
    <name evidence="1" type="ORF">BGZ95_007445</name>
</gene>